<evidence type="ECO:0000256" key="1">
    <source>
        <dbReference type="ARBA" id="ARBA00006865"/>
    </source>
</evidence>
<keyword evidence="5" id="KW-1185">Reference proteome</keyword>
<proteinExistence type="inferred from homology"/>
<dbReference type="AlphaFoldDB" id="A0A560MJJ6"/>
<dbReference type="Proteomes" id="UP000321304">
    <property type="component" value="Unassembled WGS sequence"/>
</dbReference>
<reference evidence="4 5" key="1">
    <citation type="submission" date="2019-06" db="EMBL/GenBank/DDBJ databases">
        <title>Genomic Encyclopedia of Type Strains, Phase IV (KMG-V): Genome sequencing to study the core and pangenomes of soil and plant-associated prokaryotes.</title>
        <authorList>
            <person name="Whitman W."/>
        </authorList>
    </citation>
    <scope>NUCLEOTIDE SEQUENCE [LARGE SCALE GENOMIC DNA]</scope>
    <source>
        <strain evidence="4 5">BR 10355</strain>
    </source>
</reference>
<dbReference type="InterPro" id="IPR013320">
    <property type="entry name" value="ConA-like_dom_sf"/>
</dbReference>
<evidence type="ECO:0000313" key="4">
    <source>
        <dbReference type="EMBL" id="TWC07540.1"/>
    </source>
</evidence>
<organism evidence="4 5">
    <name type="scientific">Bradyrhizobium macuxiense</name>
    <dbReference type="NCBI Taxonomy" id="1755647"/>
    <lineage>
        <taxon>Bacteria</taxon>
        <taxon>Pseudomonadati</taxon>
        <taxon>Pseudomonadota</taxon>
        <taxon>Alphaproteobacteria</taxon>
        <taxon>Hyphomicrobiales</taxon>
        <taxon>Nitrobacteraceae</taxon>
        <taxon>Bradyrhizobium</taxon>
    </lineage>
</organism>
<feature type="region of interest" description="Disordered" evidence="2">
    <location>
        <begin position="269"/>
        <end position="292"/>
    </location>
</feature>
<feature type="region of interest" description="Disordered" evidence="2">
    <location>
        <begin position="402"/>
        <end position="429"/>
    </location>
</feature>
<feature type="compositionally biased region" description="Pro residues" evidence="2">
    <location>
        <begin position="405"/>
        <end position="418"/>
    </location>
</feature>
<protein>
    <submittedName>
        <fullName evidence="4">Beta-glucanase (GH16 family)</fullName>
    </submittedName>
</protein>
<accession>A0A560MJJ6</accession>
<name>A0A560MJJ6_9BRAD</name>
<dbReference type="PANTHER" id="PTHR10963:SF55">
    <property type="entry name" value="GLYCOSIDE HYDROLASE FAMILY 16 PROTEIN"/>
    <property type="match status" value="1"/>
</dbReference>
<feature type="compositionally biased region" description="Pro residues" evidence="2">
    <location>
        <begin position="280"/>
        <end position="292"/>
    </location>
</feature>
<dbReference type="PANTHER" id="PTHR10963">
    <property type="entry name" value="GLYCOSYL HYDROLASE-RELATED"/>
    <property type="match status" value="1"/>
</dbReference>
<dbReference type="EMBL" id="VITY01000001">
    <property type="protein sequence ID" value="TWC07540.1"/>
    <property type="molecule type" value="Genomic_DNA"/>
</dbReference>
<feature type="compositionally biased region" description="Low complexity" evidence="2">
    <location>
        <begin position="640"/>
        <end position="655"/>
    </location>
</feature>
<dbReference type="Gene3D" id="2.60.120.200">
    <property type="match status" value="1"/>
</dbReference>
<dbReference type="RefSeq" id="WP_167528906.1">
    <property type="nucleotide sequence ID" value="NZ_VITY01000001.1"/>
</dbReference>
<dbReference type="InterPro" id="IPR050546">
    <property type="entry name" value="Glycosyl_Hydrlase_16"/>
</dbReference>
<feature type="domain" description="GH16" evidence="3">
    <location>
        <begin position="9"/>
        <end position="268"/>
    </location>
</feature>
<dbReference type="Pfam" id="PF00722">
    <property type="entry name" value="Glyco_hydro_16"/>
    <property type="match status" value="1"/>
</dbReference>
<evidence type="ECO:0000256" key="2">
    <source>
        <dbReference type="SAM" id="MobiDB-lite"/>
    </source>
</evidence>
<dbReference type="SUPFAM" id="SSF49899">
    <property type="entry name" value="Concanavalin A-like lectins/glucanases"/>
    <property type="match status" value="1"/>
</dbReference>
<comment type="caution">
    <text evidence="4">The sequence shown here is derived from an EMBL/GenBank/DDBJ whole genome shotgun (WGS) entry which is preliminary data.</text>
</comment>
<dbReference type="CDD" id="cd08023">
    <property type="entry name" value="GH16_laminarinase_like"/>
    <property type="match status" value="1"/>
</dbReference>
<sequence length="711" mass="71619">MALAAPAGFTSSNLVYEENFSGTTLDNYWHNYITSRAASGWAWNSNGSGGSGPGGAYDADYEMPSQVAVTNGLLDLTAIRQQVSGINQGTAQTFPVTSGAVSSYGNFEFDGGYLQISMKAPSGDGAWPSLWLMPGAGSNSGDNFEIDIQEGGYTGNGPANQAFTWHLHTPSGTVGGTVDTGVDLTAGFHTYGINWVPGQSMTWYLDGKQIATVTSAQVQIPNEPMQLIMSNQVANSNAAGWHTVLDSSTPSSMPMQIAEVQLYQAAGGGDTVTGANVTPSTPPTQPTTPPVQPAVTQVAASPGTGVENVGDTVTLTLGFNEAVNVAGTPTLTLNDGSTAAYVGGSGTSTLTFKTTVASTNTATSALAVTGVTLAGGASISDASGVAANLAGAVKTFAGLQINPTSPTPPTQPTTPPVQPAVSQVTASPGTGTEHLGATVTLTLGFNEAVNVVGTPTLSLNDGNTATYVGGSGTGTLTFQTKVASTDTATSALAITGVNLPSGASISDASGAAANLAGAVKTFAGLQIDPTSGTPSNPTPSVAPVLSIADTSLTVNGRGGTVDLGVSVKTADPNDAVSVNITGLPRYESITDNLDGRTYRGSNITLTAAQVDSGLTLQSNYRGGGHPVATLTFTASGKDPTTGSVTTSTSQSITVTDPRPATTTHTASAADRSFALLNQYLAGHNGTGGQFVATNAQGGRWGEEAFLTRPQH</sequence>
<comment type="similarity">
    <text evidence="1">Belongs to the glycosyl hydrolase 16 family.</text>
</comment>
<dbReference type="GO" id="GO:0004553">
    <property type="term" value="F:hydrolase activity, hydrolyzing O-glycosyl compounds"/>
    <property type="evidence" value="ECO:0007669"/>
    <property type="project" value="InterPro"/>
</dbReference>
<gene>
    <name evidence="4" type="ORF">FBZ93_101833</name>
</gene>
<dbReference type="PROSITE" id="PS51762">
    <property type="entry name" value="GH16_2"/>
    <property type="match status" value="1"/>
</dbReference>
<dbReference type="InterPro" id="IPR000757">
    <property type="entry name" value="Beta-glucanase-like"/>
</dbReference>
<dbReference type="GO" id="GO:0005975">
    <property type="term" value="P:carbohydrate metabolic process"/>
    <property type="evidence" value="ECO:0007669"/>
    <property type="project" value="InterPro"/>
</dbReference>
<evidence type="ECO:0000259" key="3">
    <source>
        <dbReference type="PROSITE" id="PS51762"/>
    </source>
</evidence>
<evidence type="ECO:0000313" key="5">
    <source>
        <dbReference type="Proteomes" id="UP000321304"/>
    </source>
</evidence>
<feature type="region of interest" description="Disordered" evidence="2">
    <location>
        <begin position="638"/>
        <end position="666"/>
    </location>
</feature>